<proteinExistence type="predicted"/>
<reference evidence="2" key="1">
    <citation type="journal article" date="2008" name="Nat. Genet.">
        <title>The Pristionchus pacificus genome provides a unique perspective on nematode lifestyle and parasitism.</title>
        <authorList>
            <person name="Dieterich C."/>
            <person name="Clifton S.W."/>
            <person name="Schuster L.N."/>
            <person name="Chinwalla A."/>
            <person name="Delehaunty K."/>
            <person name="Dinkelacker I."/>
            <person name="Fulton L."/>
            <person name="Fulton R."/>
            <person name="Godfrey J."/>
            <person name="Minx P."/>
            <person name="Mitreva M."/>
            <person name="Roeseler W."/>
            <person name="Tian H."/>
            <person name="Witte H."/>
            <person name="Yang S.P."/>
            <person name="Wilson R.K."/>
            <person name="Sommer R.J."/>
        </authorList>
    </citation>
    <scope>NUCLEOTIDE SEQUENCE [LARGE SCALE GENOMIC DNA]</scope>
    <source>
        <strain evidence="2">PS312</strain>
    </source>
</reference>
<accession>A0A8R1U8Q6</accession>
<protein>
    <submittedName>
        <fullName evidence="1">Uncharacterized protein</fullName>
    </submittedName>
</protein>
<accession>A0A2A6CFN1</accession>
<evidence type="ECO:0000313" key="1">
    <source>
        <dbReference type="EnsemblMetazoa" id="PPA07806.1"/>
    </source>
</evidence>
<keyword evidence="2" id="KW-1185">Reference proteome</keyword>
<reference evidence="1" key="2">
    <citation type="submission" date="2022-06" db="UniProtKB">
        <authorList>
            <consortium name="EnsemblMetazoa"/>
        </authorList>
    </citation>
    <scope>IDENTIFICATION</scope>
    <source>
        <strain evidence="1">PS312</strain>
    </source>
</reference>
<dbReference type="EnsemblMetazoa" id="PPA07806.1">
    <property type="protein sequence ID" value="PPA07806.1"/>
    <property type="gene ID" value="WBGene00097360"/>
</dbReference>
<evidence type="ECO:0000313" key="2">
    <source>
        <dbReference type="Proteomes" id="UP000005239"/>
    </source>
</evidence>
<name>A0A2A6CFN1_PRIPA</name>
<dbReference type="AlphaFoldDB" id="A0A2A6CFN1"/>
<sequence>MDRYCLPEMIDSAFTDIARTYGIIIDDYDDNFVPHKELLKYYSTPKKEQAELIKELKKVEKRELLKLNDEDREAWGFLSNKREAKLMGKLMREAEENEEISKMSLEERKKRTAAKYERYMRYWAGDKEIIYEEIIKSLGIDQEAYERGDIDLWGDPIAKKEL</sequence>
<dbReference type="Proteomes" id="UP000005239">
    <property type="component" value="Unassembled WGS sequence"/>
</dbReference>
<gene>
    <name evidence="1" type="primary">WBGene00097360</name>
</gene>
<organism evidence="1 2">
    <name type="scientific">Pristionchus pacificus</name>
    <name type="common">Parasitic nematode worm</name>
    <dbReference type="NCBI Taxonomy" id="54126"/>
    <lineage>
        <taxon>Eukaryota</taxon>
        <taxon>Metazoa</taxon>
        <taxon>Ecdysozoa</taxon>
        <taxon>Nematoda</taxon>
        <taxon>Chromadorea</taxon>
        <taxon>Rhabditida</taxon>
        <taxon>Rhabditina</taxon>
        <taxon>Diplogasteromorpha</taxon>
        <taxon>Diplogasteroidea</taxon>
        <taxon>Neodiplogasteridae</taxon>
        <taxon>Pristionchus</taxon>
    </lineage>
</organism>